<protein>
    <submittedName>
        <fullName evidence="2">Uncharacterized protein</fullName>
    </submittedName>
</protein>
<gene>
    <name evidence="2" type="ORF">LCGC14_3052040</name>
</gene>
<feature type="non-terminal residue" evidence="2">
    <location>
        <position position="1"/>
    </location>
</feature>
<feature type="region of interest" description="Disordered" evidence="1">
    <location>
        <begin position="118"/>
        <end position="140"/>
    </location>
</feature>
<reference evidence="2" key="1">
    <citation type="journal article" date="2015" name="Nature">
        <title>Complex archaea that bridge the gap between prokaryotes and eukaryotes.</title>
        <authorList>
            <person name="Spang A."/>
            <person name="Saw J.H."/>
            <person name="Jorgensen S.L."/>
            <person name="Zaremba-Niedzwiedzka K."/>
            <person name="Martijn J."/>
            <person name="Lind A.E."/>
            <person name="van Eijk R."/>
            <person name="Schleper C."/>
            <person name="Guy L."/>
            <person name="Ettema T.J."/>
        </authorList>
    </citation>
    <scope>NUCLEOTIDE SEQUENCE</scope>
</reference>
<comment type="caution">
    <text evidence="2">The sequence shown here is derived from an EMBL/GenBank/DDBJ whole genome shotgun (WGS) entry which is preliminary data.</text>
</comment>
<organism evidence="2">
    <name type="scientific">marine sediment metagenome</name>
    <dbReference type="NCBI Taxonomy" id="412755"/>
    <lineage>
        <taxon>unclassified sequences</taxon>
        <taxon>metagenomes</taxon>
        <taxon>ecological metagenomes</taxon>
    </lineage>
</organism>
<feature type="compositionally biased region" description="Basic and acidic residues" evidence="1">
    <location>
        <begin position="131"/>
        <end position="140"/>
    </location>
</feature>
<evidence type="ECO:0000313" key="2">
    <source>
        <dbReference type="EMBL" id="KKK57678.1"/>
    </source>
</evidence>
<dbReference type="EMBL" id="LAZR01064357">
    <property type="protein sequence ID" value="KKK57678.1"/>
    <property type="molecule type" value="Genomic_DNA"/>
</dbReference>
<sequence>DIAFQMNVDEITVSRVLRDPLSQEIISVYAQGIDSELEALLPLGVDVLRKSLLSDSAKIALQGADKLFRALGKFNHTGDEEKRETAEDVIQRALGIAQGSVDIVKEITRRDRPQALEIDFERVNDGSSTDSSDKALERLP</sequence>
<dbReference type="AlphaFoldDB" id="A0A0F8WLU8"/>
<evidence type="ECO:0000256" key="1">
    <source>
        <dbReference type="SAM" id="MobiDB-lite"/>
    </source>
</evidence>
<name>A0A0F8WLU8_9ZZZZ</name>
<accession>A0A0F8WLU8</accession>
<proteinExistence type="predicted"/>